<dbReference type="STRING" id="1076935.U4LF22"/>
<dbReference type="OrthoDB" id="4781at2759"/>
<dbReference type="InterPro" id="IPR013320">
    <property type="entry name" value="ConA-like_dom_sf"/>
</dbReference>
<dbReference type="PANTHER" id="PTHR10963">
    <property type="entry name" value="GLYCOSYL HYDROLASE-RELATED"/>
    <property type="match status" value="1"/>
</dbReference>
<evidence type="ECO:0000256" key="3">
    <source>
        <dbReference type="ARBA" id="ARBA00023295"/>
    </source>
</evidence>
<dbReference type="EMBL" id="HF935466">
    <property type="protein sequence ID" value="CCX30719.1"/>
    <property type="molecule type" value="Genomic_DNA"/>
</dbReference>
<dbReference type="GO" id="GO:0009277">
    <property type="term" value="C:fungal-type cell wall"/>
    <property type="evidence" value="ECO:0007669"/>
    <property type="project" value="TreeGrafter"/>
</dbReference>
<keyword evidence="7" id="KW-1185">Reference proteome</keyword>
<proteinExistence type="predicted"/>
<dbReference type="Proteomes" id="UP000018144">
    <property type="component" value="Unassembled WGS sequence"/>
</dbReference>
<keyword evidence="2" id="KW-0378">Hydrolase</keyword>
<feature type="signal peptide" evidence="4">
    <location>
        <begin position="1"/>
        <end position="19"/>
    </location>
</feature>
<name>U4LF22_PYROM</name>
<dbReference type="PANTHER" id="PTHR10963:SF22">
    <property type="entry name" value="GLYCOSIDASE CRH2-RELATED"/>
    <property type="match status" value="1"/>
</dbReference>
<dbReference type="OMA" id="NTFSEWH"/>
<evidence type="ECO:0000259" key="5">
    <source>
        <dbReference type="PROSITE" id="PS51762"/>
    </source>
</evidence>
<keyword evidence="1 4" id="KW-0732">Signal</keyword>
<dbReference type="Pfam" id="PF00722">
    <property type="entry name" value="Glyco_hydro_16"/>
    <property type="match status" value="1"/>
</dbReference>
<dbReference type="InterPro" id="IPR000757">
    <property type="entry name" value="Beta-glucanase-like"/>
</dbReference>
<protein>
    <submittedName>
        <fullName evidence="6">Similar to Probable glycosidase crf2 acc. no. Q4WI46</fullName>
    </submittedName>
</protein>
<evidence type="ECO:0000256" key="1">
    <source>
        <dbReference type="ARBA" id="ARBA00022729"/>
    </source>
</evidence>
<gene>
    <name evidence="6" type="ORF">PCON_09086</name>
</gene>
<dbReference type="GO" id="GO:0004553">
    <property type="term" value="F:hydrolase activity, hydrolyzing O-glycosyl compounds"/>
    <property type="evidence" value="ECO:0007669"/>
    <property type="project" value="InterPro"/>
</dbReference>
<evidence type="ECO:0000313" key="6">
    <source>
        <dbReference type="EMBL" id="CCX30719.1"/>
    </source>
</evidence>
<dbReference type="InterPro" id="IPR050546">
    <property type="entry name" value="Glycosyl_Hydrlase_16"/>
</dbReference>
<feature type="chain" id="PRO_5004652229" evidence="4">
    <location>
        <begin position="20"/>
        <end position="426"/>
    </location>
</feature>
<feature type="domain" description="GH16" evidence="5">
    <location>
        <begin position="14"/>
        <end position="300"/>
    </location>
</feature>
<dbReference type="Gene3D" id="2.60.120.200">
    <property type="match status" value="1"/>
</dbReference>
<evidence type="ECO:0000313" key="7">
    <source>
        <dbReference type="Proteomes" id="UP000018144"/>
    </source>
</evidence>
<dbReference type="GO" id="GO:0005975">
    <property type="term" value="P:carbohydrate metabolic process"/>
    <property type="evidence" value="ECO:0007669"/>
    <property type="project" value="InterPro"/>
</dbReference>
<dbReference type="GO" id="GO:0031505">
    <property type="term" value="P:fungal-type cell wall organization"/>
    <property type="evidence" value="ECO:0007669"/>
    <property type="project" value="TreeGrafter"/>
</dbReference>
<dbReference type="AlphaFoldDB" id="U4LF22"/>
<reference evidence="6 7" key="1">
    <citation type="journal article" date="2013" name="PLoS Genet.">
        <title>The genome and development-dependent transcriptomes of Pyronema confluens: a window into fungal evolution.</title>
        <authorList>
            <person name="Traeger S."/>
            <person name="Altegoer F."/>
            <person name="Freitag M."/>
            <person name="Gabaldon T."/>
            <person name="Kempken F."/>
            <person name="Kumar A."/>
            <person name="Marcet-Houben M."/>
            <person name="Poggeler S."/>
            <person name="Stajich J.E."/>
            <person name="Nowrousian M."/>
        </authorList>
    </citation>
    <scope>NUCLEOTIDE SEQUENCE [LARGE SCALE GENOMIC DNA]</scope>
    <source>
        <strain evidence="7">CBS 100304</strain>
        <tissue evidence="6">Vegetative mycelium</tissue>
    </source>
</reference>
<keyword evidence="3 6" id="KW-0326">Glycosidase</keyword>
<dbReference type="PROSITE" id="PS51762">
    <property type="entry name" value="GH16_2"/>
    <property type="match status" value="1"/>
</dbReference>
<sequence>MQLLQLSLLTSSLISLTNAVGPAKNCGLINKMKCPQGLNPCCSQFGECGAGAFCLGGCDPRYSATQDSCMPAPISRGGSWPFSSRAQITDAHEYLGDASKADWVMMEGGEMTVDDKSSVTLKMGKEKAQTGTVFSSASYIWYGKVKASIKSSRGAGVVTGFMLFGNTRDEIDFEWTGNDLGKVQTNFYFQGVENHTNFFHYPTPEKPNPAYKPFNTFSEWHEYEIDWTPDSIKWKMNGVLIREKKKADTMQSDGLYHYPQTPCRVQFSIWPGGAANAPTGQRDWAGGNIDWVNHPDIKEMGYYYTSIKDVSITPYEPPKGTKIDGKKSYIWMNPAKNWTQEEVVMSDASSILASPISNGQPSSKVWSLVSEEDLKGIETLPGLVGTGRIVLGGSKGKDGVISAYSGAARVVVARLAVVAAVFAVFI</sequence>
<dbReference type="eggNOG" id="ENOG502QVQI">
    <property type="taxonomic scope" value="Eukaryota"/>
</dbReference>
<evidence type="ECO:0000256" key="4">
    <source>
        <dbReference type="SAM" id="SignalP"/>
    </source>
</evidence>
<organism evidence="6 7">
    <name type="scientific">Pyronema omphalodes (strain CBS 100304)</name>
    <name type="common">Pyronema confluens</name>
    <dbReference type="NCBI Taxonomy" id="1076935"/>
    <lineage>
        <taxon>Eukaryota</taxon>
        <taxon>Fungi</taxon>
        <taxon>Dikarya</taxon>
        <taxon>Ascomycota</taxon>
        <taxon>Pezizomycotina</taxon>
        <taxon>Pezizomycetes</taxon>
        <taxon>Pezizales</taxon>
        <taxon>Pyronemataceae</taxon>
        <taxon>Pyronema</taxon>
    </lineage>
</organism>
<evidence type="ECO:0000256" key="2">
    <source>
        <dbReference type="ARBA" id="ARBA00022801"/>
    </source>
</evidence>
<dbReference type="SUPFAM" id="SSF49899">
    <property type="entry name" value="Concanavalin A-like lectins/glucanases"/>
    <property type="match status" value="1"/>
</dbReference>
<dbReference type="GO" id="GO:0016757">
    <property type="term" value="F:glycosyltransferase activity"/>
    <property type="evidence" value="ECO:0007669"/>
    <property type="project" value="TreeGrafter"/>
</dbReference>
<accession>U4LF22</accession>